<feature type="region of interest" description="Disordered" evidence="6">
    <location>
        <begin position="565"/>
        <end position="641"/>
    </location>
</feature>
<keyword evidence="3" id="KW-0963">Cytoplasm</keyword>
<keyword evidence="4 5" id="KW-0175">Coiled coil</keyword>
<evidence type="ECO:0000259" key="8">
    <source>
        <dbReference type="Pfam" id="PF25771"/>
    </source>
</evidence>
<dbReference type="CTD" id="80254"/>
<evidence type="ECO:0000256" key="3">
    <source>
        <dbReference type="ARBA" id="ARBA00022490"/>
    </source>
</evidence>
<reference evidence="9" key="2">
    <citation type="submission" date="2025-08" db="UniProtKB">
        <authorList>
            <consortium name="Ensembl"/>
        </authorList>
    </citation>
    <scope>IDENTIFICATION</scope>
</reference>
<evidence type="ECO:0000256" key="1">
    <source>
        <dbReference type="ARBA" id="ARBA00004496"/>
    </source>
</evidence>
<dbReference type="OrthoDB" id="10007333at2759"/>
<comment type="similarity">
    <text evidence="2">Belongs to the CEP63 family.</text>
</comment>
<proteinExistence type="inferred from homology"/>
<dbReference type="InterPro" id="IPR057656">
    <property type="entry name" value="CEP63/Deup1_CC"/>
</dbReference>
<dbReference type="GO" id="GO:0098535">
    <property type="term" value="P:de novo centriole assembly involved in multi-ciliated epithelial cell differentiation"/>
    <property type="evidence" value="ECO:0007669"/>
    <property type="project" value="TreeGrafter"/>
</dbReference>
<feature type="domain" description="CEP63/Deup1 CEP152 binding coiled coil" evidence="8">
    <location>
        <begin position="649"/>
        <end position="684"/>
    </location>
</feature>
<dbReference type="GO" id="GO:0005737">
    <property type="term" value="C:cytoplasm"/>
    <property type="evidence" value="ECO:0007669"/>
    <property type="project" value="UniProtKB-SubCell"/>
</dbReference>
<evidence type="ECO:0000256" key="2">
    <source>
        <dbReference type="ARBA" id="ARBA00007181"/>
    </source>
</evidence>
<dbReference type="RefSeq" id="XP_029988880.1">
    <property type="nucleotide sequence ID" value="XM_030133020.1"/>
</dbReference>
<evidence type="ECO:0000256" key="4">
    <source>
        <dbReference type="ARBA" id="ARBA00023054"/>
    </source>
</evidence>
<dbReference type="Ensembl" id="ENSSORT00005003655.1">
    <property type="protein sequence ID" value="ENSSORP00005003554.1"/>
    <property type="gene ID" value="ENSSORG00005002127.1"/>
</dbReference>
<feature type="region of interest" description="Disordered" evidence="6">
    <location>
        <begin position="673"/>
        <end position="702"/>
    </location>
</feature>
<gene>
    <name evidence="9" type="primary">cep63</name>
</gene>
<dbReference type="GO" id="GO:0007099">
    <property type="term" value="P:centriole replication"/>
    <property type="evidence" value="ECO:0007669"/>
    <property type="project" value="TreeGrafter"/>
</dbReference>
<accession>A0A672YG59</accession>
<feature type="coiled-coil region" evidence="5">
    <location>
        <begin position="326"/>
        <end position="395"/>
    </location>
</feature>
<dbReference type="Proteomes" id="UP000472271">
    <property type="component" value="Chromosome 4"/>
</dbReference>
<evidence type="ECO:0000256" key="6">
    <source>
        <dbReference type="SAM" id="MobiDB-lite"/>
    </source>
</evidence>
<keyword evidence="10" id="KW-1185">Reference proteome</keyword>
<dbReference type="GeneID" id="115418518"/>
<evidence type="ECO:0000313" key="10">
    <source>
        <dbReference type="Proteomes" id="UP000472271"/>
    </source>
</evidence>
<dbReference type="PANTHER" id="PTHR18875:SF3">
    <property type="entry name" value="CENTROSOMAL PROTEIN OF 63 KDA"/>
    <property type="match status" value="1"/>
</dbReference>
<feature type="compositionally biased region" description="Low complexity" evidence="6">
    <location>
        <begin position="582"/>
        <end position="595"/>
    </location>
</feature>
<dbReference type="Pfam" id="PF25771">
    <property type="entry name" value="CC_CEP152-bind"/>
    <property type="match status" value="1"/>
</dbReference>
<feature type="compositionally biased region" description="Low complexity" evidence="6">
    <location>
        <begin position="602"/>
        <end position="614"/>
    </location>
</feature>
<dbReference type="Pfam" id="PF17045">
    <property type="entry name" value="CEP63"/>
    <property type="match status" value="1"/>
</dbReference>
<dbReference type="FunCoup" id="A0A672YG59">
    <property type="interactions" value="145"/>
</dbReference>
<feature type="coiled-coil region" evidence="5">
    <location>
        <begin position="421"/>
        <end position="505"/>
    </location>
</feature>
<dbReference type="GO" id="GO:0005814">
    <property type="term" value="C:centriole"/>
    <property type="evidence" value="ECO:0007669"/>
    <property type="project" value="TreeGrafter"/>
</dbReference>
<reference evidence="9" key="3">
    <citation type="submission" date="2025-09" db="UniProtKB">
        <authorList>
            <consortium name="Ensembl"/>
        </authorList>
    </citation>
    <scope>IDENTIFICATION</scope>
</reference>
<protein>
    <submittedName>
        <fullName evidence="9">Uncharacterized protein</fullName>
    </submittedName>
</protein>
<dbReference type="AlphaFoldDB" id="A0A672YG59"/>
<evidence type="ECO:0000259" key="7">
    <source>
        <dbReference type="Pfam" id="PF17045"/>
    </source>
</evidence>
<dbReference type="PANTHER" id="PTHR18875">
    <property type="entry name" value="SARCOMA ANTIGEN NY-SAR-24/CYTOSKELETAL PROTEIN SOJO"/>
    <property type="match status" value="1"/>
</dbReference>
<name>A0A672YG59_9TELE</name>
<reference evidence="9" key="1">
    <citation type="submission" date="2019-06" db="EMBL/GenBank/DDBJ databases">
        <authorList>
            <consortium name="Wellcome Sanger Institute Data Sharing"/>
        </authorList>
    </citation>
    <scope>NUCLEOTIDE SEQUENCE [LARGE SCALE GENOMIC DNA]</scope>
</reference>
<dbReference type="InParanoid" id="A0A672YG59"/>
<feature type="compositionally biased region" description="Polar residues" evidence="6">
    <location>
        <begin position="678"/>
        <end position="702"/>
    </location>
</feature>
<sequence>MEASLGSLQHPDLSSVLSSCEPELQELMRQIDIMINHQKREWEDEIQAMQLRLKSREEELLSSRELTERRELEIGLLQKQLENVQTDRKELITKYEKQLHKVSEELNKLKRSYQKLQRKHHKENSGGINTKEMDHSEMTRLNEKIEEYKQRSAEWEQQCIQYQKQFTAYESHNKNLTDELMHLKSHQVSWQKQGEHRECCLELQHLRIQLEKAQASLHSQELELERLRPLEMWLGQYQREQQVHAEEREELHATLDSQDSFVRRASLEHQRLRNEAVRLNQMLQAKDHVIRSLEDCLAAHGSTGVENIRKDLERTVSKLHCAQASEVQLRAEVTCLKERIEMMSRERADHSKTEQELRNIKAENDSCAAEAKKLKEELQRAQQTHSGEVEGMRKEVSKLTSELHQRDVTIASLSGSASAIKEQLRTEVERGEQRTAELKMTQSQLETLQNEIQRLKGLLERQESQSPKLGDSPLTSLRESYVLSLSSLEQENRQLRQALSEMHGQHGVSIPICQDKYEQTLLSHTTADQPQAELERDKMHVMKAKPQENKSRCEGEIQRLFKQLKTMSHSSRQQTLKDRRSQSPASSMSSSSSSSDSRRLTRQSSVPSLSSSDSVAEGQSTRDSGRLTPAEKAMAVDPLTVSPADGMVSRFLEEERLRTTELLQRLDSHIQGMKDSNIRTVSKYQPSASGPESPQTSAQNEQ</sequence>
<evidence type="ECO:0000313" key="9">
    <source>
        <dbReference type="Ensembl" id="ENSSORP00005003554.1"/>
    </source>
</evidence>
<feature type="domain" description="CEP63/Deup1 N-terminal" evidence="7">
    <location>
        <begin position="17"/>
        <end position="287"/>
    </location>
</feature>
<feature type="compositionally biased region" description="Polar residues" evidence="6">
    <location>
        <begin position="565"/>
        <end position="574"/>
    </location>
</feature>
<organism evidence="9 10">
    <name type="scientific">Sphaeramia orbicularis</name>
    <name type="common">orbiculate cardinalfish</name>
    <dbReference type="NCBI Taxonomy" id="375764"/>
    <lineage>
        <taxon>Eukaryota</taxon>
        <taxon>Metazoa</taxon>
        <taxon>Chordata</taxon>
        <taxon>Craniata</taxon>
        <taxon>Vertebrata</taxon>
        <taxon>Euteleostomi</taxon>
        <taxon>Actinopterygii</taxon>
        <taxon>Neopterygii</taxon>
        <taxon>Teleostei</taxon>
        <taxon>Neoteleostei</taxon>
        <taxon>Acanthomorphata</taxon>
        <taxon>Gobiaria</taxon>
        <taxon>Kurtiformes</taxon>
        <taxon>Apogonoidei</taxon>
        <taxon>Apogonidae</taxon>
        <taxon>Apogoninae</taxon>
        <taxon>Sphaeramia</taxon>
    </lineage>
</organism>
<evidence type="ECO:0000256" key="5">
    <source>
        <dbReference type="SAM" id="Coils"/>
    </source>
</evidence>
<dbReference type="InterPro" id="IPR031470">
    <property type="entry name" value="CEP63/Deup1_N"/>
</dbReference>
<feature type="region of interest" description="Disordered" evidence="6">
    <location>
        <begin position="115"/>
        <end position="136"/>
    </location>
</feature>
<comment type="subcellular location">
    <subcellularLocation>
        <location evidence="1">Cytoplasm</location>
    </subcellularLocation>
</comment>